<dbReference type="SUPFAM" id="SSF52540">
    <property type="entry name" value="P-loop containing nucleoside triphosphate hydrolases"/>
    <property type="match status" value="1"/>
</dbReference>
<dbReference type="PANTHER" id="PTHR10039">
    <property type="entry name" value="AMELOGENIN"/>
    <property type="match status" value="1"/>
</dbReference>
<feature type="compositionally biased region" description="Acidic residues" evidence="2">
    <location>
        <begin position="659"/>
        <end position="668"/>
    </location>
</feature>
<feature type="domain" description="Nephrocystin 3-like N-terminal" evidence="3">
    <location>
        <begin position="57"/>
        <end position="199"/>
    </location>
</feature>
<comment type="caution">
    <text evidence="4">The sequence shown here is derived from an EMBL/GenBank/DDBJ whole genome shotgun (WGS) entry which is preliminary data.</text>
</comment>
<dbReference type="InterPro" id="IPR056884">
    <property type="entry name" value="NPHP3-like_N"/>
</dbReference>
<dbReference type="EMBL" id="QPFP01000022">
    <property type="protein sequence ID" value="TEB30688.1"/>
    <property type="molecule type" value="Genomic_DNA"/>
</dbReference>
<dbReference type="OrthoDB" id="4760524at2759"/>
<keyword evidence="5" id="KW-1185">Reference proteome</keyword>
<reference evidence="4 5" key="1">
    <citation type="journal article" date="2019" name="Nat. Ecol. Evol.">
        <title>Megaphylogeny resolves global patterns of mushroom evolution.</title>
        <authorList>
            <person name="Varga T."/>
            <person name="Krizsan K."/>
            <person name="Foldi C."/>
            <person name="Dima B."/>
            <person name="Sanchez-Garcia M."/>
            <person name="Sanchez-Ramirez S."/>
            <person name="Szollosi G.J."/>
            <person name="Szarkandi J.G."/>
            <person name="Papp V."/>
            <person name="Albert L."/>
            <person name="Andreopoulos W."/>
            <person name="Angelini C."/>
            <person name="Antonin V."/>
            <person name="Barry K.W."/>
            <person name="Bougher N.L."/>
            <person name="Buchanan P."/>
            <person name="Buyck B."/>
            <person name="Bense V."/>
            <person name="Catcheside P."/>
            <person name="Chovatia M."/>
            <person name="Cooper J."/>
            <person name="Damon W."/>
            <person name="Desjardin D."/>
            <person name="Finy P."/>
            <person name="Geml J."/>
            <person name="Haridas S."/>
            <person name="Hughes K."/>
            <person name="Justo A."/>
            <person name="Karasinski D."/>
            <person name="Kautmanova I."/>
            <person name="Kiss B."/>
            <person name="Kocsube S."/>
            <person name="Kotiranta H."/>
            <person name="LaButti K.M."/>
            <person name="Lechner B.E."/>
            <person name="Liimatainen K."/>
            <person name="Lipzen A."/>
            <person name="Lukacs Z."/>
            <person name="Mihaltcheva S."/>
            <person name="Morgado L.N."/>
            <person name="Niskanen T."/>
            <person name="Noordeloos M.E."/>
            <person name="Ohm R.A."/>
            <person name="Ortiz-Santana B."/>
            <person name="Ovrebo C."/>
            <person name="Racz N."/>
            <person name="Riley R."/>
            <person name="Savchenko A."/>
            <person name="Shiryaev A."/>
            <person name="Soop K."/>
            <person name="Spirin V."/>
            <person name="Szebenyi C."/>
            <person name="Tomsovsky M."/>
            <person name="Tulloss R.E."/>
            <person name="Uehling J."/>
            <person name="Grigoriev I.V."/>
            <person name="Vagvolgyi C."/>
            <person name="Papp T."/>
            <person name="Martin F.M."/>
            <person name="Miettinen O."/>
            <person name="Hibbett D.S."/>
            <person name="Nagy L.G."/>
        </authorList>
    </citation>
    <scope>NUCLEOTIDE SEQUENCE [LARGE SCALE GENOMIC DNA]</scope>
    <source>
        <strain evidence="4 5">FP101781</strain>
    </source>
</reference>
<dbReference type="Proteomes" id="UP000298030">
    <property type="component" value="Unassembled WGS sequence"/>
</dbReference>
<keyword evidence="1" id="KW-0677">Repeat</keyword>
<protein>
    <recommendedName>
        <fullName evidence="3">Nephrocystin 3-like N-terminal domain-containing protein</fullName>
    </recommendedName>
</protein>
<proteinExistence type="predicted"/>
<organism evidence="4 5">
    <name type="scientific">Coprinellus micaceus</name>
    <name type="common">Glistening ink-cap mushroom</name>
    <name type="synonym">Coprinus micaceus</name>
    <dbReference type="NCBI Taxonomy" id="71717"/>
    <lineage>
        <taxon>Eukaryota</taxon>
        <taxon>Fungi</taxon>
        <taxon>Dikarya</taxon>
        <taxon>Basidiomycota</taxon>
        <taxon>Agaricomycotina</taxon>
        <taxon>Agaricomycetes</taxon>
        <taxon>Agaricomycetidae</taxon>
        <taxon>Agaricales</taxon>
        <taxon>Agaricineae</taxon>
        <taxon>Psathyrellaceae</taxon>
        <taxon>Coprinellus</taxon>
    </lineage>
</organism>
<evidence type="ECO:0000259" key="3">
    <source>
        <dbReference type="Pfam" id="PF24883"/>
    </source>
</evidence>
<dbReference type="Pfam" id="PF24883">
    <property type="entry name" value="NPHP3_N"/>
    <property type="match status" value="1"/>
</dbReference>
<evidence type="ECO:0000256" key="2">
    <source>
        <dbReference type="SAM" id="MobiDB-lite"/>
    </source>
</evidence>
<evidence type="ECO:0000313" key="5">
    <source>
        <dbReference type="Proteomes" id="UP000298030"/>
    </source>
</evidence>
<dbReference type="InterPro" id="IPR027417">
    <property type="entry name" value="P-loop_NTPase"/>
</dbReference>
<feature type="compositionally biased region" description="Polar residues" evidence="2">
    <location>
        <begin position="640"/>
        <end position="655"/>
    </location>
</feature>
<evidence type="ECO:0000313" key="4">
    <source>
        <dbReference type="EMBL" id="TEB30688.1"/>
    </source>
</evidence>
<dbReference type="Gene3D" id="3.40.50.300">
    <property type="entry name" value="P-loop containing nucleotide triphosphate hydrolases"/>
    <property type="match status" value="1"/>
</dbReference>
<evidence type="ECO:0000256" key="1">
    <source>
        <dbReference type="ARBA" id="ARBA00022737"/>
    </source>
</evidence>
<sequence>MKQGSLTISSASSARDLEKAFQHLCDNIAIDAAHNSAERYDAPKCHEDTRKAVQEEIHGWITRGDEDPEPMKILHLSGPAGAGKTAIAGSIAEICDEEGLLAGSFFFASFLASETRRSKRCLVATLAYHLISPLDDDHPLRRAILSAVQRDRLIFLKRLKDQFKVLLIKPLKDTKGRFNFSDLPKVFIIDGLDEVEAKNSRNPGRDPHDVRMENEGDLEEILYAILYATKDPAFPFRFIIASRPERVIRAFFAAEGAGLRQDSEEVPIALFRGPRRRDIRELVFNASGQFIYASTVIRFLESGKEPNPKALLHTLLSWQTQGALAALDALYTRILESSPDPPLVLLQDYDGQVSYLLEKLGSLISTPPAEDRSSAYGFHHKSFIDFLQDESRCGQQLHQSFRGGKDFLLERCVDVFMNKSPAVPLPEPQLSDFLRGFLWNGIIPVFALSQFPPFACSEKLTRCDVAWWVHFDMMKYSEPMRDGVSDWFDDVHQHCPLTPPDDCLPRCKHWRSNILRACKDLGWVVPSVTALFYEAMWRGAHGESDDRWARGSCDLYFDLRNEGPESSVSNPPATLTVDKNYQATLDLVGVMYSRLSADWLPRLKLLGDGFRHTPWPGFTTALEKVMQELGIDSLDGYLSEQDTSNDGVGSGLQSNENHDDSDSDDSLYVDALDDVGGVDGAMPLLLPIPE</sequence>
<name>A0A4Y7T9S5_COPMI</name>
<dbReference type="AlphaFoldDB" id="A0A4Y7T9S5"/>
<feature type="region of interest" description="Disordered" evidence="2">
    <location>
        <begin position="637"/>
        <end position="668"/>
    </location>
</feature>
<accession>A0A4Y7T9S5</accession>
<gene>
    <name evidence="4" type="ORF">FA13DRAFT_1814493</name>
</gene>